<keyword evidence="10" id="KW-1185">Reference proteome</keyword>
<comment type="catalytic activity">
    <reaction evidence="7">
        <text>N(6)-[(R)-lipoyl]-L-lysyl-[protein] + pyruvate + H(+) = N(6)-[(R)-S(8)-acetyldihydrolipoyl]-L-lysyl-[protein] + CO2</text>
        <dbReference type="Rhea" id="RHEA:19189"/>
        <dbReference type="Rhea" id="RHEA-COMP:10474"/>
        <dbReference type="Rhea" id="RHEA-COMP:10478"/>
        <dbReference type="ChEBI" id="CHEBI:15361"/>
        <dbReference type="ChEBI" id="CHEBI:15378"/>
        <dbReference type="ChEBI" id="CHEBI:16526"/>
        <dbReference type="ChEBI" id="CHEBI:83099"/>
        <dbReference type="ChEBI" id="CHEBI:83111"/>
        <dbReference type="EC" id="1.2.4.1"/>
    </reaction>
</comment>
<protein>
    <recommendedName>
        <fullName evidence="3 7">Pyruvate dehydrogenase E1 component subunit alpha</fullName>
        <ecNumber evidence="2 7">1.2.4.1</ecNumber>
    </recommendedName>
</protein>
<comment type="subunit">
    <text evidence="7">Heterodimer of an alpha and a beta chain.</text>
</comment>
<evidence type="ECO:0000256" key="5">
    <source>
        <dbReference type="ARBA" id="ARBA00023052"/>
    </source>
</evidence>
<proteinExistence type="predicted"/>
<evidence type="ECO:0000259" key="8">
    <source>
        <dbReference type="Pfam" id="PF00676"/>
    </source>
</evidence>
<keyword evidence="5 7" id="KW-0786">Thiamine pyrophosphate</keyword>
<accession>A0A2A9HGR6</accession>
<dbReference type="Pfam" id="PF00676">
    <property type="entry name" value="E1_dh"/>
    <property type="match status" value="1"/>
</dbReference>
<dbReference type="Proteomes" id="UP000223071">
    <property type="component" value="Unassembled WGS sequence"/>
</dbReference>
<dbReference type="NCBIfam" id="TIGR03182">
    <property type="entry name" value="PDH_E1_alph_y"/>
    <property type="match status" value="1"/>
</dbReference>
<dbReference type="PANTHER" id="PTHR11516:SF60">
    <property type="entry name" value="PYRUVATE DEHYDROGENASE E1 COMPONENT SUBUNIT ALPHA"/>
    <property type="match status" value="1"/>
</dbReference>
<dbReference type="AlphaFoldDB" id="A0A2A9HGR6"/>
<dbReference type="RefSeq" id="WP_278286890.1">
    <property type="nucleotide sequence ID" value="NZ_PDJQ01000001.1"/>
</dbReference>
<name>A0A2A9HGR6_TEPT2</name>
<evidence type="ECO:0000256" key="1">
    <source>
        <dbReference type="ARBA" id="ARBA00001964"/>
    </source>
</evidence>
<dbReference type="CDD" id="cd02000">
    <property type="entry name" value="TPP_E1_PDC_ADC_BCADC"/>
    <property type="match status" value="1"/>
</dbReference>
<evidence type="ECO:0000256" key="2">
    <source>
        <dbReference type="ARBA" id="ARBA00012281"/>
    </source>
</evidence>
<dbReference type="GO" id="GO:0004739">
    <property type="term" value="F:pyruvate dehydrogenase (acetyl-transferring) activity"/>
    <property type="evidence" value="ECO:0007669"/>
    <property type="project" value="UniProtKB-UniRule"/>
</dbReference>
<evidence type="ECO:0000256" key="6">
    <source>
        <dbReference type="ARBA" id="ARBA00023317"/>
    </source>
</evidence>
<keyword evidence="4 7" id="KW-0560">Oxidoreductase</keyword>
<dbReference type="EC" id="1.2.4.1" evidence="2 7"/>
<dbReference type="FunFam" id="3.40.50.970:FF:000013">
    <property type="entry name" value="Pyruvate dehydrogenase E1 component subunit alpha"/>
    <property type="match status" value="1"/>
</dbReference>
<comment type="caution">
    <text evidence="9">The sequence shown here is derived from an EMBL/GenBank/DDBJ whole genome shotgun (WGS) entry which is preliminary data.</text>
</comment>
<reference evidence="9 10" key="1">
    <citation type="submission" date="2017-09" db="EMBL/GenBank/DDBJ databases">
        <title>Sequencing the genomes of two abundant thermophiles in Great Basin hot springs: Thermocrinis jamiesonii and novel Chloroflexi Thermoflexus hugenholtzii.</title>
        <authorList>
            <person name="Hedlund B."/>
        </authorList>
    </citation>
    <scope>NUCLEOTIDE SEQUENCE [LARGE SCALE GENOMIC DNA]</scope>
    <source>
        <strain evidence="9 10">G233</strain>
    </source>
</reference>
<evidence type="ECO:0000256" key="3">
    <source>
        <dbReference type="ARBA" id="ARBA00014159"/>
    </source>
</evidence>
<evidence type="ECO:0000313" key="10">
    <source>
        <dbReference type="Proteomes" id="UP000223071"/>
    </source>
</evidence>
<dbReference type="GO" id="GO:0006086">
    <property type="term" value="P:pyruvate decarboxylation to acetyl-CoA"/>
    <property type="evidence" value="ECO:0007669"/>
    <property type="project" value="InterPro"/>
</dbReference>
<dbReference type="InterPro" id="IPR001017">
    <property type="entry name" value="DH_E1"/>
</dbReference>
<organism evidence="9 10">
    <name type="scientific">Tepidiforma thermophila (strain KCTC 52669 / CGMCC 1.13589 / G233)</name>
    <dbReference type="NCBI Taxonomy" id="2761530"/>
    <lineage>
        <taxon>Bacteria</taxon>
        <taxon>Bacillati</taxon>
        <taxon>Chloroflexota</taxon>
        <taxon>Tepidiformia</taxon>
        <taxon>Tepidiformales</taxon>
        <taxon>Tepidiformaceae</taxon>
        <taxon>Tepidiforma</taxon>
    </lineage>
</organism>
<evidence type="ECO:0000313" key="9">
    <source>
        <dbReference type="EMBL" id="PFG74998.1"/>
    </source>
</evidence>
<dbReference type="SUPFAM" id="SSF52518">
    <property type="entry name" value="Thiamin diphosphate-binding fold (THDP-binding)"/>
    <property type="match status" value="1"/>
</dbReference>
<dbReference type="EMBL" id="PDJQ01000001">
    <property type="protein sequence ID" value="PFG74998.1"/>
    <property type="molecule type" value="Genomic_DNA"/>
</dbReference>
<gene>
    <name evidence="7" type="primary">pdhA</name>
    <name evidence="9" type="ORF">A9A59_2255</name>
</gene>
<keyword evidence="6 7" id="KW-0670">Pyruvate</keyword>
<sequence length="333" mass="36885">MTTETRKDLMHELGAEQLGLFLYQMVLIRRFEEKCGELYTKGKIRGFLHLYTGQEACAVGSINCLEPKDKILTHYRDHGHALARGLDPNRVMAELFGKATGVAGGRGGSMHLYDVEKGFLGGYAIVAAHLPLAVGLGVAAQMRREDFVTLCIFGDGSVGEGEFHEALNMAVLWNTPTVFFCENNLYGMGVPFKASLSTEIPKLAAAYNMPAVSVDGMDVLAVYEATREAVAHARAGKGPYFIEAMTYRYRGHSMADPELYRLKEEIEEAKRRDCIERLRRQMTEAGMLDDAGYAEIEARAEAVVNEAVEFAERSPQPALETLFDHLYKEPSNG</sequence>
<dbReference type="Gene3D" id="3.40.50.970">
    <property type="match status" value="1"/>
</dbReference>
<comment type="function">
    <text evidence="7">The pyruvate dehydrogenase complex catalyzes the overall conversion of pyruvate to acetyl-CoA and CO(2).</text>
</comment>
<dbReference type="InterPro" id="IPR029061">
    <property type="entry name" value="THDP-binding"/>
</dbReference>
<feature type="domain" description="Dehydrogenase E1 component" evidence="8">
    <location>
        <begin position="23"/>
        <end position="319"/>
    </location>
</feature>
<dbReference type="InterPro" id="IPR017597">
    <property type="entry name" value="Pyrv_DH_E1_asu_subgrp-y"/>
</dbReference>
<evidence type="ECO:0000256" key="4">
    <source>
        <dbReference type="ARBA" id="ARBA00023002"/>
    </source>
</evidence>
<comment type="cofactor">
    <cofactor evidence="1 7">
        <name>thiamine diphosphate</name>
        <dbReference type="ChEBI" id="CHEBI:58937"/>
    </cofactor>
</comment>
<evidence type="ECO:0000256" key="7">
    <source>
        <dbReference type="RuleBase" id="RU361139"/>
    </source>
</evidence>
<dbReference type="InterPro" id="IPR050642">
    <property type="entry name" value="PDH_E1_Alpha_Subunit"/>
</dbReference>
<dbReference type="PANTHER" id="PTHR11516">
    <property type="entry name" value="PYRUVATE DEHYDROGENASE E1 COMPONENT, ALPHA SUBUNIT BACTERIAL AND ORGANELLAR"/>
    <property type="match status" value="1"/>
</dbReference>